<name>A0A382I7S9_9ZZZZ</name>
<gene>
    <name evidence="1" type="ORF">METZ01_LOCUS248289</name>
</gene>
<dbReference type="EMBL" id="UINC01065599">
    <property type="protein sequence ID" value="SVB95435.1"/>
    <property type="molecule type" value="Genomic_DNA"/>
</dbReference>
<reference evidence="1" key="1">
    <citation type="submission" date="2018-05" db="EMBL/GenBank/DDBJ databases">
        <authorList>
            <person name="Lanie J.A."/>
            <person name="Ng W.-L."/>
            <person name="Kazmierczak K.M."/>
            <person name="Andrzejewski T.M."/>
            <person name="Davidsen T.M."/>
            <person name="Wayne K.J."/>
            <person name="Tettelin H."/>
            <person name="Glass J.I."/>
            <person name="Rusch D."/>
            <person name="Podicherti R."/>
            <person name="Tsui H.-C.T."/>
            <person name="Winkler M.E."/>
        </authorList>
    </citation>
    <scope>NUCLEOTIDE SEQUENCE</scope>
</reference>
<dbReference type="Gene3D" id="2.60.40.4070">
    <property type="match status" value="1"/>
</dbReference>
<organism evidence="1">
    <name type="scientific">marine metagenome</name>
    <dbReference type="NCBI Taxonomy" id="408172"/>
    <lineage>
        <taxon>unclassified sequences</taxon>
        <taxon>metagenomes</taxon>
        <taxon>ecological metagenomes</taxon>
    </lineage>
</organism>
<sequence>MAASTQVTFDFSSRLLSGSHAFTALVASPGSTNPLLAVTREDAIDTLSTIVEALQLSFPVLSEVAPNPRVVTPNDDGANEWATIGFVLGRVTQVPVHVEIYDLAGRLVRRLPERMLRAGSYLGGQDDPTHPGAWNGRNDAGDLVPPGTYVFRLVVDIDPDAETSVGLVGVAY</sequence>
<evidence type="ECO:0008006" key="2">
    <source>
        <dbReference type="Google" id="ProtNLM"/>
    </source>
</evidence>
<accession>A0A382I7S9</accession>
<protein>
    <recommendedName>
        <fullName evidence="2">FlgD Ig-like domain-containing protein</fullName>
    </recommendedName>
</protein>
<dbReference type="AlphaFoldDB" id="A0A382I7S9"/>
<evidence type="ECO:0000313" key="1">
    <source>
        <dbReference type="EMBL" id="SVB95435.1"/>
    </source>
</evidence>
<proteinExistence type="predicted"/>